<dbReference type="Proteomes" id="UP000293434">
    <property type="component" value="Unassembled WGS sequence"/>
</dbReference>
<feature type="non-terminal residue" evidence="1">
    <location>
        <position position="93"/>
    </location>
</feature>
<feature type="non-terminal residue" evidence="1">
    <location>
        <position position="1"/>
    </location>
</feature>
<reference evidence="1 2" key="1">
    <citation type="submission" date="2018-11" db="EMBL/GenBank/DDBJ databases">
        <title>Genomic profiling of Staphylococcus species from a Poultry farm system in KwaZulu-Natal, South Africa.</title>
        <authorList>
            <person name="Amoako D.G."/>
            <person name="Somboro A.M."/>
            <person name="Abia A.L.K."/>
            <person name="Bester L.A."/>
            <person name="Essack S.Y."/>
        </authorList>
    </citation>
    <scope>NUCLEOTIDE SEQUENCE [LARGE SCALE GENOMIC DNA]</scope>
    <source>
        <strain evidence="1 2">SA9</strain>
    </source>
</reference>
<evidence type="ECO:0000313" key="2">
    <source>
        <dbReference type="Proteomes" id="UP000293434"/>
    </source>
</evidence>
<accession>A0AB74E285</accession>
<protein>
    <submittedName>
        <fullName evidence="1">Glycosyltransferase family 2 protein</fullName>
    </submittedName>
</protein>
<gene>
    <name evidence="1" type="ORF">EIG94_17380</name>
</gene>
<proteinExistence type="predicted"/>
<dbReference type="EMBL" id="RQTC01000782">
    <property type="protein sequence ID" value="RZH87636.1"/>
    <property type="molecule type" value="Genomic_DNA"/>
</dbReference>
<organism evidence="1 2">
    <name type="scientific">Staphylococcus aureus</name>
    <dbReference type="NCBI Taxonomy" id="1280"/>
    <lineage>
        <taxon>Bacteria</taxon>
        <taxon>Bacillati</taxon>
        <taxon>Bacillota</taxon>
        <taxon>Bacilli</taxon>
        <taxon>Bacillales</taxon>
        <taxon>Staphylococcaceae</taxon>
        <taxon>Staphylococcus</taxon>
    </lineage>
</organism>
<name>A0AB74E285_STAAU</name>
<comment type="caution">
    <text evidence="1">The sequence shown here is derived from an EMBL/GenBank/DDBJ whole genome shotgun (WGS) entry which is preliminary data.</text>
</comment>
<sequence length="93" mass="10851">QLFYDAFAEMETILNRQHLNIKDYLTEDKYEKVYQRLSQSDKEKAVKLSEILVKGERAPRYVSNGLVNFVLPETLQEIAPLTEEFFAVYSGTE</sequence>
<dbReference type="AlphaFoldDB" id="A0AB74E285"/>
<evidence type="ECO:0000313" key="1">
    <source>
        <dbReference type="EMBL" id="RZH87636.1"/>
    </source>
</evidence>